<organism evidence="1 2">
    <name type="scientific">Fusarium tricinctum</name>
    <dbReference type="NCBI Taxonomy" id="61284"/>
    <lineage>
        <taxon>Eukaryota</taxon>
        <taxon>Fungi</taxon>
        <taxon>Dikarya</taxon>
        <taxon>Ascomycota</taxon>
        <taxon>Pezizomycotina</taxon>
        <taxon>Sordariomycetes</taxon>
        <taxon>Hypocreomycetidae</taxon>
        <taxon>Hypocreales</taxon>
        <taxon>Nectriaceae</taxon>
        <taxon>Fusarium</taxon>
        <taxon>Fusarium tricinctum species complex</taxon>
    </lineage>
</organism>
<keyword evidence="2" id="KW-1185">Reference proteome</keyword>
<dbReference type="AlphaFoldDB" id="A0A8K0RV12"/>
<comment type="caution">
    <text evidence="1">The sequence shown here is derived from an EMBL/GenBank/DDBJ whole genome shotgun (WGS) entry which is preliminary data.</text>
</comment>
<protein>
    <submittedName>
        <fullName evidence="1">Uncharacterized protein</fullName>
    </submittedName>
</protein>
<name>A0A8K0RV12_9HYPO</name>
<sequence length="209" mass="23832">MVQTEFWPLFQALQPSKLAADVTSLPPSLNPNPFKNYLVRTDVSKNDRQRTTLHPAKLRTLFPMVWVFPEPTSIGRNIKYTAHPAKRFAVCLLRMLHDEGITFRPRPLGRCEKPNTSFGTSIDVAFLKSWISLGDLERPWILVQPRCPEMHPRLVWYWAPRAKLSHQAAKNKNAPGGANARKHDLTIASSVRCITESALKLSCFVYTIR</sequence>
<evidence type="ECO:0000313" key="2">
    <source>
        <dbReference type="Proteomes" id="UP000813427"/>
    </source>
</evidence>
<proteinExistence type="predicted"/>
<accession>A0A8K0RV12</accession>
<dbReference type="EMBL" id="JAGPXF010000005">
    <property type="protein sequence ID" value="KAH7241961.1"/>
    <property type="molecule type" value="Genomic_DNA"/>
</dbReference>
<gene>
    <name evidence="1" type="ORF">BKA59DRAFT_219751</name>
</gene>
<dbReference type="Proteomes" id="UP000813427">
    <property type="component" value="Unassembled WGS sequence"/>
</dbReference>
<reference evidence="1" key="1">
    <citation type="journal article" date="2021" name="Nat. Commun.">
        <title>Genetic determinants of endophytism in the Arabidopsis root mycobiome.</title>
        <authorList>
            <person name="Mesny F."/>
            <person name="Miyauchi S."/>
            <person name="Thiergart T."/>
            <person name="Pickel B."/>
            <person name="Atanasova L."/>
            <person name="Karlsson M."/>
            <person name="Huettel B."/>
            <person name="Barry K.W."/>
            <person name="Haridas S."/>
            <person name="Chen C."/>
            <person name="Bauer D."/>
            <person name="Andreopoulos W."/>
            <person name="Pangilinan J."/>
            <person name="LaButti K."/>
            <person name="Riley R."/>
            <person name="Lipzen A."/>
            <person name="Clum A."/>
            <person name="Drula E."/>
            <person name="Henrissat B."/>
            <person name="Kohler A."/>
            <person name="Grigoriev I.V."/>
            <person name="Martin F.M."/>
            <person name="Hacquard S."/>
        </authorList>
    </citation>
    <scope>NUCLEOTIDE SEQUENCE</scope>
    <source>
        <strain evidence="1">MPI-SDFR-AT-0068</strain>
    </source>
</reference>
<evidence type="ECO:0000313" key="1">
    <source>
        <dbReference type="EMBL" id="KAH7241961.1"/>
    </source>
</evidence>